<dbReference type="PANTHER" id="PTHR43651">
    <property type="entry name" value="1,4-ALPHA-GLUCAN-BRANCHING ENZYME"/>
    <property type="match status" value="1"/>
</dbReference>
<dbReference type="PANTHER" id="PTHR43651:SF4">
    <property type="entry name" value="1,4-ALPHA-GLUCAN-BRANCHING ENZYME 3, CHLOROPLASTIC_AMYLOPLASTIC"/>
    <property type="match status" value="1"/>
</dbReference>
<evidence type="ECO:0000313" key="3">
    <source>
        <dbReference type="Proteomes" id="UP000541444"/>
    </source>
</evidence>
<dbReference type="InterPro" id="IPR013780">
    <property type="entry name" value="Glyco_hydro_b"/>
</dbReference>
<dbReference type="InterPro" id="IPR006048">
    <property type="entry name" value="A-amylase/branching_C"/>
</dbReference>
<evidence type="ECO:0000313" key="2">
    <source>
        <dbReference type="EMBL" id="KAF6167241.1"/>
    </source>
</evidence>
<dbReference type="Gene3D" id="1.20.1280.50">
    <property type="match status" value="1"/>
</dbReference>
<accession>A0A7J7NJ10</accession>
<dbReference type="EMBL" id="JACGCM010000764">
    <property type="protein sequence ID" value="KAF6167241.1"/>
    <property type="molecule type" value="Genomic_DNA"/>
</dbReference>
<dbReference type="Pfam" id="PF02806">
    <property type="entry name" value="Alpha-amylase_C"/>
    <property type="match status" value="1"/>
</dbReference>
<dbReference type="Proteomes" id="UP000541444">
    <property type="component" value="Unassembled WGS sequence"/>
</dbReference>
<dbReference type="GO" id="GO:0003844">
    <property type="term" value="F:1,4-alpha-glucan branching enzyme activity"/>
    <property type="evidence" value="ECO:0007669"/>
    <property type="project" value="TreeGrafter"/>
</dbReference>
<dbReference type="Pfam" id="PF08268">
    <property type="entry name" value="FBA_3"/>
    <property type="match status" value="1"/>
</dbReference>
<keyword evidence="3" id="KW-1185">Reference proteome</keyword>
<dbReference type="AlphaFoldDB" id="A0A7J7NJ10"/>
<dbReference type="SUPFAM" id="SSF81383">
    <property type="entry name" value="F-box domain"/>
    <property type="match status" value="1"/>
</dbReference>
<dbReference type="SUPFAM" id="SSF51445">
    <property type="entry name" value="(Trans)glycosidases"/>
    <property type="match status" value="1"/>
</dbReference>
<dbReference type="SMART" id="SM00256">
    <property type="entry name" value="FBOX"/>
    <property type="match status" value="1"/>
</dbReference>
<reference evidence="2 3" key="1">
    <citation type="journal article" date="2020" name="IScience">
        <title>Genome Sequencing of the Endangered Kingdonia uniflora (Circaeasteraceae, Ranunculales) Reveals Potential Mechanisms of Evolutionary Specialization.</title>
        <authorList>
            <person name="Sun Y."/>
            <person name="Deng T."/>
            <person name="Zhang A."/>
            <person name="Moore M.J."/>
            <person name="Landis J.B."/>
            <person name="Lin N."/>
            <person name="Zhang H."/>
            <person name="Zhang X."/>
            <person name="Huang J."/>
            <person name="Zhang X."/>
            <person name="Sun H."/>
            <person name="Wang H."/>
        </authorList>
    </citation>
    <scope>NUCLEOTIDE SEQUENCE [LARGE SCALE GENOMIC DNA]</scope>
    <source>
        <strain evidence="2">TB1705</strain>
        <tissue evidence="2">Leaf</tissue>
    </source>
</reference>
<dbReference type="InterPro" id="IPR036047">
    <property type="entry name" value="F-box-like_dom_sf"/>
</dbReference>
<organism evidence="2 3">
    <name type="scientific">Kingdonia uniflora</name>
    <dbReference type="NCBI Taxonomy" id="39325"/>
    <lineage>
        <taxon>Eukaryota</taxon>
        <taxon>Viridiplantae</taxon>
        <taxon>Streptophyta</taxon>
        <taxon>Embryophyta</taxon>
        <taxon>Tracheophyta</taxon>
        <taxon>Spermatophyta</taxon>
        <taxon>Magnoliopsida</taxon>
        <taxon>Ranunculales</taxon>
        <taxon>Circaeasteraceae</taxon>
        <taxon>Kingdonia</taxon>
    </lineage>
</organism>
<dbReference type="PROSITE" id="PS50181">
    <property type="entry name" value="FBOX"/>
    <property type="match status" value="1"/>
</dbReference>
<protein>
    <recommendedName>
        <fullName evidence="1">F-box domain-containing protein</fullName>
    </recommendedName>
</protein>
<dbReference type="SUPFAM" id="SSF51011">
    <property type="entry name" value="Glycosyl hydrolase domain"/>
    <property type="match status" value="1"/>
</dbReference>
<dbReference type="Pfam" id="PF12937">
    <property type="entry name" value="F-box-like"/>
    <property type="match status" value="1"/>
</dbReference>
<dbReference type="InterPro" id="IPR001810">
    <property type="entry name" value="F-box_dom"/>
</dbReference>
<dbReference type="InterPro" id="IPR017451">
    <property type="entry name" value="F-box-assoc_interact_dom"/>
</dbReference>
<gene>
    <name evidence="2" type="ORF">GIB67_029879</name>
</gene>
<dbReference type="Gene3D" id="2.60.40.1180">
    <property type="entry name" value="Golgi alpha-mannosidase II"/>
    <property type="match status" value="1"/>
</dbReference>
<dbReference type="OrthoDB" id="196493at2759"/>
<dbReference type="SUPFAM" id="SSF50965">
    <property type="entry name" value="Galactose oxidase, central domain"/>
    <property type="match status" value="1"/>
</dbReference>
<comment type="caution">
    <text evidence="2">The sequence shown here is derived from an EMBL/GenBank/DDBJ whole genome shotgun (WGS) entry which is preliminary data.</text>
</comment>
<feature type="domain" description="F-box" evidence="1">
    <location>
        <begin position="397"/>
        <end position="442"/>
    </location>
</feature>
<dbReference type="InterPro" id="IPR011043">
    <property type="entry name" value="Gal_Oxase/kelch_b-propeller"/>
</dbReference>
<proteinExistence type="predicted"/>
<dbReference type="NCBIfam" id="TIGR01640">
    <property type="entry name" value="F_box_assoc_1"/>
    <property type="match status" value="1"/>
</dbReference>
<sequence>MTVGEEEGSEVDGEATLSLCEEVKSIRDSITVDPLLHQRPKRAKVLPMRLSAFCGSVNRDNKSGSRADEYWNKHSVFRTRIKWYCNQYVDKDALIYLSLANEMLHYLHPNIITIAEDATLYPGLCESTSEGGLGFDYYVNLSVPEMWLWFIENVPDYEWHMTKIVNTLIGNRKTADKMLTFAENHNQSISGGRSLAEILFGEIKDNSPGADDLLLRGSSLHKMIKLITYTLSGRAYLNFMGNEFGHPKRIEFPMPSNNFSFSFANRQWDLLSNKGVHSNLFSFDKDMMKLDDMERILSRSSPNVHHLNDTGMVVCYLRGPLLFTFNFNPRSSYERYSVGVEEAGEYQVILNTDDIKYGGQGHLQYQDYIQRTISKSIQSVMTKRAKGGNGRKKKKGFPMLNKLPQEVVTDILVRLPLKSLMRCKCVCKDFHALLTHPHFIQMHLHHNHKDDPFIILTTLNSHTGDDKRIDLYFIRKIKEHNKVVKLLELPPQVIGSFCVAASCNGLLCLSTDGEDPAAHVYNPFTKEFISIPRPKVTLKVSHFFVGFGFDPVRNDYKIVKIWYGSLKREVQVYSLSSATWRRIDDIKFWPSTAKNVCVDGYLHWIASHDGKSSSEITSFSIHEEEFRVVPCPPVLHPMKKRNRYIHIDSVGGCLSLIDSSSRGRCDIWVMKQYGVKESWSKLIVLSWSGIGTCIDLICVLKNGEVLMNIDSKILVSVNTQSNQVTYRRVRGGPPMFSAVAHVESLISPGEKI</sequence>
<name>A0A7J7NJ10_9MAGN</name>
<dbReference type="CDD" id="cd22157">
    <property type="entry name" value="F-box_AtFBW1-like"/>
    <property type="match status" value="1"/>
</dbReference>
<dbReference type="GO" id="GO:0005975">
    <property type="term" value="P:carbohydrate metabolic process"/>
    <property type="evidence" value="ECO:0007669"/>
    <property type="project" value="InterPro"/>
</dbReference>
<dbReference type="GO" id="GO:0005737">
    <property type="term" value="C:cytoplasm"/>
    <property type="evidence" value="ECO:0007669"/>
    <property type="project" value="TreeGrafter"/>
</dbReference>
<dbReference type="Gene3D" id="3.20.20.80">
    <property type="entry name" value="Glycosidases"/>
    <property type="match status" value="1"/>
</dbReference>
<dbReference type="InterPro" id="IPR017853">
    <property type="entry name" value="GH"/>
</dbReference>
<dbReference type="GO" id="GO:0043169">
    <property type="term" value="F:cation binding"/>
    <property type="evidence" value="ECO:0007669"/>
    <property type="project" value="InterPro"/>
</dbReference>
<evidence type="ECO:0000259" key="1">
    <source>
        <dbReference type="PROSITE" id="PS50181"/>
    </source>
</evidence>
<dbReference type="InterPro" id="IPR013187">
    <property type="entry name" value="F-box-assoc_dom_typ3"/>
</dbReference>